<keyword evidence="2" id="KW-1185">Reference proteome</keyword>
<dbReference type="Proteomes" id="UP001057402">
    <property type="component" value="Chromosome 6"/>
</dbReference>
<protein>
    <submittedName>
        <fullName evidence="1">Uncharacterized protein</fullName>
    </submittedName>
</protein>
<sequence>MERPPATAALSRKPSCCYIADDDDDRPDGYAECFDRWLDDMEAGLSHKHRRPSLDFLFRRDLASSPRRTGSFGRWVAAEYGDREPHFLDTCCHCNQPLRKNKDIYMYRGDTAFCSEECRQERIELEEQRERGMSLSSSSSMRGATSPSGSPDPRLHTDTVAVA</sequence>
<name>A0ACB9QEC3_9MYRT</name>
<dbReference type="EMBL" id="CM042885">
    <property type="protein sequence ID" value="KAI4364795.1"/>
    <property type="molecule type" value="Genomic_DNA"/>
</dbReference>
<evidence type="ECO:0000313" key="2">
    <source>
        <dbReference type="Proteomes" id="UP001057402"/>
    </source>
</evidence>
<accession>A0ACB9QEC3</accession>
<evidence type="ECO:0000313" key="1">
    <source>
        <dbReference type="EMBL" id="KAI4364795.1"/>
    </source>
</evidence>
<gene>
    <name evidence="1" type="ORF">MLD38_020841</name>
</gene>
<comment type="caution">
    <text evidence="1">The sequence shown here is derived from an EMBL/GenBank/DDBJ whole genome shotgun (WGS) entry which is preliminary data.</text>
</comment>
<reference evidence="2" key="1">
    <citation type="journal article" date="2023" name="Front. Plant Sci.">
        <title>Chromosomal-level genome assembly of Melastoma candidum provides insights into trichome evolution.</title>
        <authorList>
            <person name="Zhong Y."/>
            <person name="Wu W."/>
            <person name="Sun C."/>
            <person name="Zou P."/>
            <person name="Liu Y."/>
            <person name="Dai S."/>
            <person name="Zhou R."/>
        </authorList>
    </citation>
    <scope>NUCLEOTIDE SEQUENCE [LARGE SCALE GENOMIC DNA]</scope>
</reference>
<organism evidence="1 2">
    <name type="scientific">Melastoma candidum</name>
    <dbReference type="NCBI Taxonomy" id="119954"/>
    <lineage>
        <taxon>Eukaryota</taxon>
        <taxon>Viridiplantae</taxon>
        <taxon>Streptophyta</taxon>
        <taxon>Embryophyta</taxon>
        <taxon>Tracheophyta</taxon>
        <taxon>Spermatophyta</taxon>
        <taxon>Magnoliopsida</taxon>
        <taxon>eudicotyledons</taxon>
        <taxon>Gunneridae</taxon>
        <taxon>Pentapetalae</taxon>
        <taxon>rosids</taxon>
        <taxon>malvids</taxon>
        <taxon>Myrtales</taxon>
        <taxon>Melastomataceae</taxon>
        <taxon>Melastomatoideae</taxon>
        <taxon>Melastomateae</taxon>
        <taxon>Melastoma</taxon>
    </lineage>
</organism>
<proteinExistence type="predicted"/>